<evidence type="ECO:0000259" key="8">
    <source>
        <dbReference type="PROSITE" id="PS50103"/>
    </source>
</evidence>
<dbReference type="AlphaFoldDB" id="A0A9Q1KX81"/>
<dbReference type="GO" id="GO:0003729">
    <property type="term" value="F:mRNA binding"/>
    <property type="evidence" value="ECO:0007669"/>
    <property type="project" value="UniProtKB-ARBA"/>
</dbReference>
<evidence type="ECO:0000313" key="10">
    <source>
        <dbReference type="Proteomes" id="UP001153076"/>
    </source>
</evidence>
<feature type="compositionally biased region" description="Polar residues" evidence="7">
    <location>
        <begin position="496"/>
        <end position="509"/>
    </location>
</feature>
<dbReference type="PANTHER" id="PTHR12506:SF75">
    <property type="entry name" value="ZINC FINGER CCCH DOMAIN-CONTAINING PROTEIN 67-LIKE"/>
    <property type="match status" value="1"/>
</dbReference>
<dbReference type="Pfam" id="PF00642">
    <property type="entry name" value="zf-CCCH"/>
    <property type="match status" value="6"/>
</dbReference>
<dbReference type="Gene3D" id="2.30.30.1190">
    <property type="match status" value="3"/>
</dbReference>
<dbReference type="InterPro" id="IPR050974">
    <property type="entry name" value="Plant_ZF_CCCH"/>
</dbReference>
<evidence type="ECO:0000256" key="5">
    <source>
        <dbReference type="PROSITE-ProRule" id="PRU00723"/>
    </source>
</evidence>
<dbReference type="InterPro" id="IPR000571">
    <property type="entry name" value="Znf_CCCH"/>
</dbReference>
<dbReference type="Proteomes" id="UP001153076">
    <property type="component" value="Unassembled WGS sequence"/>
</dbReference>
<evidence type="ECO:0000256" key="2">
    <source>
        <dbReference type="ARBA" id="ARBA00022771"/>
    </source>
</evidence>
<feature type="domain" description="C3H1-type" evidence="8">
    <location>
        <begin position="95"/>
        <end position="123"/>
    </location>
</feature>
<feature type="domain" description="C3H1-type" evidence="8">
    <location>
        <begin position="419"/>
        <end position="447"/>
    </location>
</feature>
<feature type="zinc finger region" description="C3H1-type" evidence="5">
    <location>
        <begin position="145"/>
        <end position="173"/>
    </location>
</feature>
<organism evidence="9 10">
    <name type="scientific">Carnegiea gigantea</name>
    <dbReference type="NCBI Taxonomy" id="171969"/>
    <lineage>
        <taxon>Eukaryota</taxon>
        <taxon>Viridiplantae</taxon>
        <taxon>Streptophyta</taxon>
        <taxon>Embryophyta</taxon>
        <taxon>Tracheophyta</taxon>
        <taxon>Spermatophyta</taxon>
        <taxon>Magnoliopsida</taxon>
        <taxon>eudicotyledons</taxon>
        <taxon>Gunneridae</taxon>
        <taxon>Pentapetalae</taxon>
        <taxon>Caryophyllales</taxon>
        <taxon>Cactineae</taxon>
        <taxon>Cactaceae</taxon>
        <taxon>Cactoideae</taxon>
        <taxon>Echinocereeae</taxon>
        <taxon>Carnegiea</taxon>
    </lineage>
</organism>
<dbReference type="GO" id="GO:0008270">
    <property type="term" value="F:zinc ion binding"/>
    <property type="evidence" value="ECO:0007669"/>
    <property type="project" value="UniProtKB-KW"/>
</dbReference>
<dbReference type="GO" id="GO:0003677">
    <property type="term" value="F:DNA binding"/>
    <property type="evidence" value="ECO:0007669"/>
    <property type="project" value="UniProtKB-KW"/>
</dbReference>
<dbReference type="OrthoDB" id="411372at2759"/>
<reference evidence="9" key="1">
    <citation type="submission" date="2022-04" db="EMBL/GenBank/DDBJ databases">
        <title>Carnegiea gigantea Genome sequencing and assembly v2.</title>
        <authorList>
            <person name="Copetti D."/>
            <person name="Sanderson M.J."/>
            <person name="Burquez A."/>
            <person name="Wojciechowski M.F."/>
        </authorList>
    </citation>
    <scope>NUCLEOTIDE SEQUENCE</scope>
    <source>
        <strain evidence="9">SGP5-SGP5p</strain>
        <tissue evidence="9">Aerial part</tissue>
    </source>
</reference>
<evidence type="ECO:0000256" key="3">
    <source>
        <dbReference type="ARBA" id="ARBA00022833"/>
    </source>
</evidence>
<feature type="domain" description="C3H1-type" evidence="8">
    <location>
        <begin position="465"/>
        <end position="493"/>
    </location>
</feature>
<protein>
    <recommendedName>
        <fullName evidence="8">C3H1-type domain-containing protein</fullName>
    </recommendedName>
</protein>
<dbReference type="Gene3D" id="4.10.1000.10">
    <property type="entry name" value="Zinc finger, CCCH-type"/>
    <property type="match status" value="2"/>
</dbReference>
<feature type="domain" description="C3H1-type" evidence="8">
    <location>
        <begin position="145"/>
        <end position="173"/>
    </location>
</feature>
<dbReference type="EMBL" id="JAKOGI010000004">
    <property type="protein sequence ID" value="KAJ8452501.1"/>
    <property type="molecule type" value="Genomic_DNA"/>
</dbReference>
<dbReference type="PROSITE" id="PS50103">
    <property type="entry name" value="ZF_C3H1"/>
    <property type="match status" value="6"/>
</dbReference>
<feature type="compositionally biased region" description="Polar residues" evidence="7">
    <location>
        <begin position="1"/>
        <end position="25"/>
    </location>
</feature>
<keyword evidence="6" id="KW-0175">Coiled coil</keyword>
<feature type="coiled-coil region" evidence="6">
    <location>
        <begin position="63"/>
        <end position="90"/>
    </location>
</feature>
<dbReference type="PANTHER" id="PTHR12506">
    <property type="entry name" value="PROTEIN PHOSPHATASE RELATED"/>
    <property type="match status" value="1"/>
</dbReference>
<gene>
    <name evidence="9" type="ORF">Cgig2_000090</name>
</gene>
<comment type="caution">
    <text evidence="9">The sequence shown here is derived from an EMBL/GenBank/DDBJ whole genome shotgun (WGS) entry which is preliminary data.</text>
</comment>
<dbReference type="SMART" id="SM00356">
    <property type="entry name" value="ZnF_C3H1"/>
    <property type="match status" value="6"/>
</dbReference>
<sequence>MGTSEEGNPPLETQNEINLGTSSNGTHHDVEEDGDCQDQNQNPLDMEETAVVEQFDNLELQSNGDAANMVKEEEEEEEVVEEEEKKEKIDGYPLRPNAADCAFYIKIGTCQFGLNCRFNHPAKRVFKPVGEKGRGTEEFNGVVHDTGKIECKYFSAPGGCKYGDACRYTHSEEIETKDPELNFLGLPIRPTEKDCTFYMRTGTCAYGANCRFNHPDPTATNELQPGNSLANGYSLRSDNNFPKTNDLMHSSVLLQGTLSNVTNLKNSFPYASKIGLYHQGMSQNAGFNQDQGTVSLSGNKFPLPHQIVNSSKNTDSVTHHERLMQIEEFPERPGQPDCDYFMKTGDCKYRSSCRYNHPISRSTRLRLPPLCSEGLYSRSAKVSPVETMELHNSNPTITRKNGMRSANHQTLQNGEFPERPGQPECEFFMKTGNCKYKSACRYHHPRNRLPTSSPCPYNEKGLPLRPGAKICRNYEQQGTCQYGHRCLFNHPDNLSPTAEDQHHSSTNVPDANFEPPASNNTVSDWGDGWVM</sequence>
<evidence type="ECO:0000313" key="9">
    <source>
        <dbReference type="EMBL" id="KAJ8452501.1"/>
    </source>
</evidence>
<feature type="zinc finger region" description="C3H1-type" evidence="5">
    <location>
        <begin position="189"/>
        <end position="217"/>
    </location>
</feature>
<feature type="domain" description="C3H1-type" evidence="8">
    <location>
        <begin position="189"/>
        <end position="217"/>
    </location>
</feature>
<evidence type="ECO:0000256" key="7">
    <source>
        <dbReference type="SAM" id="MobiDB-lite"/>
    </source>
</evidence>
<dbReference type="SUPFAM" id="SSF90229">
    <property type="entry name" value="CCCH zinc finger"/>
    <property type="match status" value="6"/>
</dbReference>
<evidence type="ECO:0000256" key="6">
    <source>
        <dbReference type="SAM" id="Coils"/>
    </source>
</evidence>
<feature type="zinc finger region" description="C3H1-type" evidence="5">
    <location>
        <begin position="419"/>
        <end position="447"/>
    </location>
</feature>
<keyword evidence="1 5" id="KW-0479">Metal-binding</keyword>
<keyword evidence="2 5" id="KW-0863">Zinc-finger</keyword>
<feature type="zinc finger region" description="C3H1-type" evidence="5">
    <location>
        <begin position="465"/>
        <end position="493"/>
    </location>
</feature>
<evidence type="ECO:0000256" key="4">
    <source>
        <dbReference type="ARBA" id="ARBA00023125"/>
    </source>
</evidence>
<feature type="region of interest" description="Disordered" evidence="7">
    <location>
        <begin position="1"/>
        <end position="45"/>
    </location>
</feature>
<feature type="zinc finger region" description="C3H1-type" evidence="5">
    <location>
        <begin position="95"/>
        <end position="123"/>
    </location>
</feature>
<keyword evidence="3 5" id="KW-0862">Zinc</keyword>
<feature type="domain" description="C3H1-type" evidence="8">
    <location>
        <begin position="332"/>
        <end position="360"/>
    </location>
</feature>
<keyword evidence="4" id="KW-0238">DNA-binding</keyword>
<feature type="zinc finger region" description="C3H1-type" evidence="5">
    <location>
        <begin position="332"/>
        <end position="360"/>
    </location>
</feature>
<dbReference type="InterPro" id="IPR036855">
    <property type="entry name" value="Znf_CCCH_sf"/>
</dbReference>
<name>A0A9Q1KX81_9CARY</name>
<keyword evidence="10" id="KW-1185">Reference proteome</keyword>
<accession>A0A9Q1KX81</accession>
<feature type="region of interest" description="Disordered" evidence="7">
    <location>
        <begin position="496"/>
        <end position="531"/>
    </location>
</feature>
<evidence type="ECO:0000256" key="1">
    <source>
        <dbReference type="ARBA" id="ARBA00022723"/>
    </source>
</evidence>
<proteinExistence type="predicted"/>